<dbReference type="Proteomes" id="UP000024635">
    <property type="component" value="Unassembled WGS sequence"/>
</dbReference>
<sequence length="184" mass="20768">MSADVCWLEMTIRRLLNRLYNSESDFYHIWIMDESEKHSKATGDDEEPLEDVKIDGVEELQDDIIEEVDVLYVSADDDIPEIAQEVITDGEYVEVVDEELLQPSSDPTHLVSNLEALRAGKHEAQLQWDYINTNLHASPVSQVASAGLDRRFVPKYPVSVARNCAVPSKQGPYLSAAPILNQRK</sequence>
<comment type="caution">
    <text evidence="1">The sequence shown here is derived from an EMBL/GenBank/DDBJ whole genome shotgun (WGS) entry which is preliminary data.</text>
</comment>
<proteinExistence type="predicted"/>
<protein>
    <submittedName>
        <fullName evidence="1">Uncharacterized protein</fullName>
    </submittedName>
</protein>
<reference evidence="2" key="1">
    <citation type="journal article" date="2015" name="Nat. Genet.">
        <title>The genome and transcriptome of the zoonotic hookworm Ancylostoma ceylanicum identify infection-specific gene families.</title>
        <authorList>
            <person name="Schwarz E.M."/>
            <person name="Hu Y."/>
            <person name="Antoshechkin I."/>
            <person name="Miller M.M."/>
            <person name="Sternberg P.W."/>
            <person name="Aroian R.V."/>
        </authorList>
    </citation>
    <scope>NUCLEOTIDE SEQUENCE</scope>
    <source>
        <strain evidence="2">HY135</strain>
    </source>
</reference>
<dbReference type="EMBL" id="JARK01001358">
    <property type="protein sequence ID" value="EYC20210.1"/>
    <property type="molecule type" value="Genomic_DNA"/>
</dbReference>
<name>A0A016UYF7_9BILA</name>
<accession>A0A016UYF7</accession>
<organism evidence="1 2">
    <name type="scientific">Ancylostoma ceylanicum</name>
    <dbReference type="NCBI Taxonomy" id="53326"/>
    <lineage>
        <taxon>Eukaryota</taxon>
        <taxon>Metazoa</taxon>
        <taxon>Ecdysozoa</taxon>
        <taxon>Nematoda</taxon>
        <taxon>Chromadorea</taxon>
        <taxon>Rhabditida</taxon>
        <taxon>Rhabditina</taxon>
        <taxon>Rhabditomorpha</taxon>
        <taxon>Strongyloidea</taxon>
        <taxon>Ancylostomatidae</taxon>
        <taxon>Ancylostomatinae</taxon>
        <taxon>Ancylostoma</taxon>
    </lineage>
</organism>
<dbReference type="OrthoDB" id="5803649at2759"/>
<gene>
    <name evidence="1" type="primary">Acey_s0022.g509</name>
    <name evidence="1" type="ORF">Y032_0022g509</name>
</gene>
<dbReference type="AlphaFoldDB" id="A0A016UYF7"/>
<keyword evidence="2" id="KW-1185">Reference proteome</keyword>
<evidence type="ECO:0000313" key="1">
    <source>
        <dbReference type="EMBL" id="EYC20210.1"/>
    </source>
</evidence>
<evidence type="ECO:0000313" key="2">
    <source>
        <dbReference type="Proteomes" id="UP000024635"/>
    </source>
</evidence>